<dbReference type="PROSITE" id="PS01124">
    <property type="entry name" value="HTH_ARAC_FAMILY_2"/>
    <property type="match status" value="1"/>
</dbReference>
<dbReference type="GO" id="GO:0000160">
    <property type="term" value="P:phosphorelay signal transduction system"/>
    <property type="evidence" value="ECO:0007669"/>
    <property type="project" value="InterPro"/>
</dbReference>
<dbReference type="InterPro" id="IPR020449">
    <property type="entry name" value="Tscrpt_reg_AraC-type_HTH"/>
</dbReference>
<gene>
    <name evidence="7" type="ORF">HPT30_28775</name>
</gene>
<dbReference type="Gene3D" id="3.40.50.2300">
    <property type="match status" value="1"/>
</dbReference>
<reference evidence="7" key="1">
    <citation type="submission" date="2020-06" db="EMBL/GenBank/DDBJ databases">
        <title>Paenibacillus sp. nov., isolated from soil.</title>
        <authorList>
            <person name="Seo Y.L."/>
        </authorList>
    </citation>
    <scope>NUCLEOTIDE SEQUENCE [LARGE SCALE GENOMIC DNA]</scope>
    <source>
        <strain evidence="7">JW14</strain>
    </source>
</reference>
<dbReference type="SMART" id="SM00342">
    <property type="entry name" value="HTH_ARAC"/>
    <property type="match status" value="1"/>
</dbReference>
<dbReference type="GO" id="GO:0043565">
    <property type="term" value="F:sequence-specific DNA binding"/>
    <property type="evidence" value="ECO:0007669"/>
    <property type="project" value="InterPro"/>
</dbReference>
<dbReference type="AlphaFoldDB" id="A0A850EU27"/>
<feature type="domain" description="HTH araC/xylS-type" evidence="5">
    <location>
        <begin position="254"/>
        <end position="352"/>
    </location>
</feature>
<dbReference type="InterPro" id="IPR001789">
    <property type="entry name" value="Sig_transdc_resp-reg_receiver"/>
</dbReference>
<proteinExistence type="predicted"/>
<dbReference type="Pfam" id="PF12833">
    <property type="entry name" value="HTH_18"/>
    <property type="match status" value="1"/>
</dbReference>
<sequence>MNINAMIVDDEQWNREIIKTFGNWEQYGIHLAAEAEDGEEAIKAIETGDIHIVITDMNMPGVDGVRLLQYLNDHHPDIRIIVISGYDDFMYTRQAIRCRADEYLLKPVDPQELNQVLLQCRQKAEETLLKKSGEDMGLRLDLLQAILTFRPALAAHYNDLNADSLQDSLNELQDKLILLGVTPSTLPRIGEELLLLLRDLMHSNSQEIANEYAEENLAALHTVDELMQQVSGMYLSALKELVQHRKNKNRLNLEEIKRFVDQNFTENIKLEALARSFFVSKEYLSKVFKQEFGLNLTDYMTKLRMERARHLLLHDHLSIKSVAELCGYEELGYFYRVFKKQFGLAPGEMRKGEGEVQNSTS</sequence>
<evidence type="ECO:0000256" key="3">
    <source>
        <dbReference type="ARBA" id="ARBA00023163"/>
    </source>
</evidence>
<dbReference type="InterPro" id="IPR009057">
    <property type="entry name" value="Homeodomain-like_sf"/>
</dbReference>
<organism evidence="7 8">
    <name type="scientific">Paenibacillus agri</name>
    <dbReference type="NCBI Taxonomy" id="2744309"/>
    <lineage>
        <taxon>Bacteria</taxon>
        <taxon>Bacillati</taxon>
        <taxon>Bacillota</taxon>
        <taxon>Bacilli</taxon>
        <taxon>Bacillales</taxon>
        <taxon>Paenibacillaceae</taxon>
        <taxon>Paenibacillus</taxon>
    </lineage>
</organism>
<dbReference type="PANTHER" id="PTHR43280:SF2">
    <property type="entry name" value="HTH-TYPE TRANSCRIPTIONAL REGULATOR EXSA"/>
    <property type="match status" value="1"/>
</dbReference>
<protein>
    <submittedName>
        <fullName evidence="7">Response regulator</fullName>
    </submittedName>
</protein>
<dbReference type="PROSITE" id="PS50110">
    <property type="entry name" value="RESPONSE_REGULATORY"/>
    <property type="match status" value="1"/>
</dbReference>
<name>A0A850EU27_9BACL</name>
<feature type="domain" description="Response regulatory" evidence="6">
    <location>
        <begin position="4"/>
        <end position="121"/>
    </location>
</feature>
<dbReference type="Proteomes" id="UP000564806">
    <property type="component" value="Unassembled WGS sequence"/>
</dbReference>
<evidence type="ECO:0000313" key="7">
    <source>
        <dbReference type="EMBL" id="NUU64355.1"/>
    </source>
</evidence>
<dbReference type="InterPro" id="IPR011006">
    <property type="entry name" value="CheY-like_superfamily"/>
</dbReference>
<dbReference type="PRINTS" id="PR00032">
    <property type="entry name" value="HTHARAC"/>
</dbReference>
<comment type="caution">
    <text evidence="7">The sequence shown here is derived from an EMBL/GenBank/DDBJ whole genome shotgun (WGS) entry which is preliminary data.</text>
</comment>
<dbReference type="Gene3D" id="1.10.10.60">
    <property type="entry name" value="Homeodomain-like"/>
    <property type="match status" value="2"/>
</dbReference>
<dbReference type="GO" id="GO:0003700">
    <property type="term" value="F:DNA-binding transcription factor activity"/>
    <property type="evidence" value="ECO:0007669"/>
    <property type="project" value="InterPro"/>
</dbReference>
<keyword evidence="4" id="KW-0597">Phosphoprotein</keyword>
<keyword evidence="8" id="KW-1185">Reference proteome</keyword>
<dbReference type="SUPFAM" id="SSF46689">
    <property type="entry name" value="Homeodomain-like"/>
    <property type="match status" value="2"/>
</dbReference>
<keyword evidence="2" id="KW-0238">DNA-binding</keyword>
<evidence type="ECO:0000259" key="6">
    <source>
        <dbReference type="PROSITE" id="PS50110"/>
    </source>
</evidence>
<dbReference type="Pfam" id="PF00072">
    <property type="entry name" value="Response_reg"/>
    <property type="match status" value="1"/>
</dbReference>
<accession>A0A850EU27</accession>
<dbReference type="SUPFAM" id="SSF52172">
    <property type="entry name" value="CheY-like"/>
    <property type="match status" value="1"/>
</dbReference>
<feature type="modified residue" description="4-aspartylphosphate" evidence="4">
    <location>
        <position position="56"/>
    </location>
</feature>
<dbReference type="PROSITE" id="PS00041">
    <property type="entry name" value="HTH_ARAC_FAMILY_1"/>
    <property type="match status" value="1"/>
</dbReference>
<dbReference type="SMART" id="SM00448">
    <property type="entry name" value="REC"/>
    <property type="match status" value="1"/>
</dbReference>
<dbReference type="PANTHER" id="PTHR43280">
    <property type="entry name" value="ARAC-FAMILY TRANSCRIPTIONAL REGULATOR"/>
    <property type="match status" value="1"/>
</dbReference>
<evidence type="ECO:0000256" key="1">
    <source>
        <dbReference type="ARBA" id="ARBA00023015"/>
    </source>
</evidence>
<keyword evidence="1" id="KW-0805">Transcription regulation</keyword>
<evidence type="ECO:0000259" key="5">
    <source>
        <dbReference type="PROSITE" id="PS01124"/>
    </source>
</evidence>
<dbReference type="InterPro" id="IPR018062">
    <property type="entry name" value="HTH_AraC-typ_CS"/>
</dbReference>
<keyword evidence="3" id="KW-0804">Transcription</keyword>
<dbReference type="EMBL" id="JABWCS010000221">
    <property type="protein sequence ID" value="NUU64355.1"/>
    <property type="molecule type" value="Genomic_DNA"/>
</dbReference>
<evidence type="ECO:0000313" key="8">
    <source>
        <dbReference type="Proteomes" id="UP000564806"/>
    </source>
</evidence>
<evidence type="ECO:0000256" key="4">
    <source>
        <dbReference type="PROSITE-ProRule" id="PRU00169"/>
    </source>
</evidence>
<dbReference type="CDD" id="cd17536">
    <property type="entry name" value="REC_YesN-like"/>
    <property type="match status" value="1"/>
</dbReference>
<evidence type="ECO:0000256" key="2">
    <source>
        <dbReference type="ARBA" id="ARBA00023125"/>
    </source>
</evidence>
<dbReference type="RefSeq" id="WP_175374672.1">
    <property type="nucleotide sequence ID" value="NZ_JABWCS010000221.1"/>
</dbReference>
<dbReference type="InterPro" id="IPR018060">
    <property type="entry name" value="HTH_AraC"/>
</dbReference>